<dbReference type="Proteomes" id="UP001454036">
    <property type="component" value="Unassembled WGS sequence"/>
</dbReference>
<comment type="caution">
    <text evidence="2">The sequence shown here is derived from an EMBL/GenBank/DDBJ whole genome shotgun (WGS) entry which is preliminary data.</text>
</comment>
<name>A0AAV3PU94_LITER</name>
<gene>
    <name evidence="2" type="ORF">LIER_11954</name>
</gene>
<feature type="region of interest" description="Disordered" evidence="1">
    <location>
        <begin position="64"/>
        <end position="88"/>
    </location>
</feature>
<evidence type="ECO:0000256" key="1">
    <source>
        <dbReference type="SAM" id="MobiDB-lite"/>
    </source>
</evidence>
<dbReference type="EMBL" id="BAABME010002256">
    <property type="protein sequence ID" value="GAA0153798.1"/>
    <property type="molecule type" value="Genomic_DNA"/>
</dbReference>
<evidence type="ECO:0000313" key="3">
    <source>
        <dbReference type="Proteomes" id="UP001454036"/>
    </source>
</evidence>
<proteinExistence type="predicted"/>
<evidence type="ECO:0000313" key="2">
    <source>
        <dbReference type="EMBL" id="GAA0153798.1"/>
    </source>
</evidence>
<reference evidence="2 3" key="1">
    <citation type="submission" date="2024-01" db="EMBL/GenBank/DDBJ databases">
        <title>The complete chloroplast genome sequence of Lithospermum erythrorhizon: insights into the phylogenetic relationship among Boraginaceae species and the maternal lineages of purple gromwells.</title>
        <authorList>
            <person name="Okada T."/>
            <person name="Watanabe K."/>
        </authorList>
    </citation>
    <scope>NUCLEOTIDE SEQUENCE [LARGE SCALE GENOMIC DNA]</scope>
</reference>
<accession>A0AAV3PU94</accession>
<sequence length="88" mass="9761">MKLKSEVEKAAFDSEKLKSEISETRSLLVNCLVEKEKLNSQLVLAENSAASALEYFKESNLFDDLPEDEEDLGTEEEADDSSEGSEAI</sequence>
<protein>
    <submittedName>
        <fullName evidence="2">Uncharacterized protein</fullName>
    </submittedName>
</protein>
<dbReference type="AlphaFoldDB" id="A0AAV3PU94"/>
<organism evidence="2 3">
    <name type="scientific">Lithospermum erythrorhizon</name>
    <name type="common">Purple gromwell</name>
    <name type="synonym">Lithospermum officinale var. erythrorhizon</name>
    <dbReference type="NCBI Taxonomy" id="34254"/>
    <lineage>
        <taxon>Eukaryota</taxon>
        <taxon>Viridiplantae</taxon>
        <taxon>Streptophyta</taxon>
        <taxon>Embryophyta</taxon>
        <taxon>Tracheophyta</taxon>
        <taxon>Spermatophyta</taxon>
        <taxon>Magnoliopsida</taxon>
        <taxon>eudicotyledons</taxon>
        <taxon>Gunneridae</taxon>
        <taxon>Pentapetalae</taxon>
        <taxon>asterids</taxon>
        <taxon>lamiids</taxon>
        <taxon>Boraginales</taxon>
        <taxon>Boraginaceae</taxon>
        <taxon>Boraginoideae</taxon>
        <taxon>Lithospermeae</taxon>
        <taxon>Lithospermum</taxon>
    </lineage>
</organism>
<keyword evidence="3" id="KW-1185">Reference proteome</keyword>